<dbReference type="InterPro" id="IPR050361">
    <property type="entry name" value="MPP/UQCRC_Complex"/>
</dbReference>
<name>A0A0H4XJM5_9BACT</name>
<dbReference type="Pfam" id="PF00675">
    <property type="entry name" value="Peptidase_M16"/>
    <property type="match status" value="1"/>
</dbReference>
<dbReference type="PANTHER" id="PTHR11851:SF224">
    <property type="entry name" value="PROCESSING PROTEASE"/>
    <property type="match status" value="1"/>
</dbReference>
<dbReference type="AlphaFoldDB" id="A0A0H4XJM5"/>
<dbReference type="OrthoDB" id="9811314at2"/>
<evidence type="ECO:0000313" key="4">
    <source>
        <dbReference type="EMBL" id="AKQ68447.1"/>
    </source>
</evidence>
<dbReference type="InterPro" id="IPR007863">
    <property type="entry name" value="Peptidase_M16_C"/>
</dbReference>
<feature type="domain" description="Peptidase M16 N-terminal" evidence="2">
    <location>
        <begin position="73"/>
        <end position="205"/>
    </location>
</feature>
<dbReference type="InterPro" id="IPR011765">
    <property type="entry name" value="Pept_M16_N"/>
</dbReference>
<dbReference type="SUPFAM" id="SSF63411">
    <property type="entry name" value="LuxS/MPP-like metallohydrolase"/>
    <property type="match status" value="2"/>
</dbReference>
<protein>
    <submittedName>
        <fullName evidence="4">Peptidase, M16 family</fullName>
    </submittedName>
</protein>
<sequence>MTTHTIRTRLVAPALMVLGMLSAPAFASAPAPAPARQPPPAAAAPKPFKVPVRTEFKLDNGLEVSLLPYGDMPKVALQLVVDTGNIHEKATETWLGDLTGKLLSEGTTTRSAEQIAQSAASLGGSLNIGTTMDQTFVGLEVLSESAPDAVALIADVIQNPAFPSAEVDRVKGDLVREMAIYKSQPGILADERLLQSLYGDHPYGRYFPPEAQLKGYTAEAVRAHYDANVGAARARLYVVGRFEPAQVEKAIRDAFTGWKAGPARLQNLPKQKVAKALQFIDRPGSVQSTVRVAVKALPPSSQDYVKQTVLNTLLGGYFSSRITANIREAKGYTYSPYSEVSTHLEDAYWVQNADVTTAVTGESLKEILSEVATLRKTPPPAEELSAVQSYLAGSFLLQNSSRSGIINQLRFVDLHGLPDSYLQNYVQSVMAVTPADVQKLAAKMLTREAMTFIVVGDQKAVSPQLKVVSPALK</sequence>
<dbReference type="PANTHER" id="PTHR11851">
    <property type="entry name" value="METALLOPROTEASE"/>
    <property type="match status" value="1"/>
</dbReference>
<feature type="chain" id="PRO_5005213643" evidence="1">
    <location>
        <begin position="28"/>
        <end position="473"/>
    </location>
</feature>
<proteinExistence type="predicted"/>
<evidence type="ECO:0000259" key="3">
    <source>
        <dbReference type="Pfam" id="PF05193"/>
    </source>
</evidence>
<gene>
    <name evidence="4" type="ORF">A176_005359</name>
</gene>
<organism evidence="4 5">
    <name type="scientific">Pseudomyxococcus hansupus</name>
    <dbReference type="NCBI Taxonomy" id="1297742"/>
    <lineage>
        <taxon>Bacteria</taxon>
        <taxon>Pseudomonadati</taxon>
        <taxon>Myxococcota</taxon>
        <taxon>Myxococcia</taxon>
        <taxon>Myxococcales</taxon>
        <taxon>Cystobacterineae</taxon>
        <taxon>Myxococcaceae</taxon>
        <taxon>Pseudomyxococcus</taxon>
    </lineage>
</organism>
<dbReference type="PATRIC" id="fig|1297742.4.peg.5446"/>
<dbReference type="Proteomes" id="UP000009026">
    <property type="component" value="Chromosome"/>
</dbReference>
<evidence type="ECO:0000259" key="2">
    <source>
        <dbReference type="Pfam" id="PF00675"/>
    </source>
</evidence>
<keyword evidence="5" id="KW-1185">Reference proteome</keyword>
<dbReference type="eggNOG" id="COG0612">
    <property type="taxonomic scope" value="Bacteria"/>
</dbReference>
<reference evidence="4 5" key="1">
    <citation type="journal article" date="2016" name="PLoS ONE">
        <title>Complete Genome Sequence and Comparative Genomics of a Novel Myxobacterium Myxococcus hansupus.</title>
        <authorList>
            <person name="Sharma G."/>
            <person name="Narwani T."/>
            <person name="Subramanian S."/>
        </authorList>
    </citation>
    <scope>NUCLEOTIDE SEQUENCE [LARGE SCALE GENOMIC DNA]</scope>
    <source>
        <strain evidence="5">mixupus</strain>
    </source>
</reference>
<dbReference type="Pfam" id="PF05193">
    <property type="entry name" value="Peptidase_M16_C"/>
    <property type="match status" value="1"/>
</dbReference>
<dbReference type="EMBL" id="CP012109">
    <property type="protein sequence ID" value="AKQ68447.1"/>
    <property type="molecule type" value="Genomic_DNA"/>
</dbReference>
<dbReference type="RefSeq" id="WP_002639316.1">
    <property type="nucleotide sequence ID" value="NZ_CP012109.1"/>
</dbReference>
<dbReference type="InterPro" id="IPR011249">
    <property type="entry name" value="Metalloenz_LuxS/M16"/>
</dbReference>
<feature type="domain" description="Peptidase M16 C-terminal" evidence="3">
    <location>
        <begin position="217"/>
        <end position="389"/>
    </location>
</feature>
<evidence type="ECO:0000256" key="1">
    <source>
        <dbReference type="SAM" id="SignalP"/>
    </source>
</evidence>
<dbReference type="Gene3D" id="3.30.830.10">
    <property type="entry name" value="Metalloenzyme, LuxS/M16 peptidase-like"/>
    <property type="match status" value="2"/>
</dbReference>
<accession>A0A0H4XJM5</accession>
<evidence type="ECO:0000313" key="5">
    <source>
        <dbReference type="Proteomes" id="UP000009026"/>
    </source>
</evidence>
<dbReference type="STRING" id="1297742.A176_005359"/>
<dbReference type="GO" id="GO:0046872">
    <property type="term" value="F:metal ion binding"/>
    <property type="evidence" value="ECO:0007669"/>
    <property type="project" value="InterPro"/>
</dbReference>
<feature type="signal peptide" evidence="1">
    <location>
        <begin position="1"/>
        <end position="27"/>
    </location>
</feature>
<dbReference type="KEGG" id="mym:A176_005359"/>
<keyword evidence="1" id="KW-0732">Signal</keyword>